<dbReference type="InterPro" id="IPR011990">
    <property type="entry name" value="TPR-like_helical_dom_sf"/>
</dbReference>
<evidence type="ECO:0000313" key="1">
    <source>
        <dbReference type="EMBL" id="OCK75167.1"/>
    </source>
</evidence>
<dbReference type="Proteomes" id="UP000250266">
    <property type="component" value="Unassembled WGS sequence"/>
</dbReference>
<keyword evidence="2" id="KW-1185">Reference proteome</keyword>
<dbReference type="EMBL" id="KV745354">
    <property type="protein sequence ID" value="OCK75167.1"/>
    <property type="molecule type" value="Genomic_DNA"/>
</dbReference>
<sequence length="68" mass="7457">MLSTVSNLGLLYADQGKLGEAEKMYKRTLQGYEEALGPNHTSTLSTVGNLGNLYKNQGKLGEAEKMYM</sequence>
<gene>
    <name evidence="1" type="ORF">K432DRAFT_309137</name>
</gene>
<protein>
    <recommendedName>
        <fullName evidence="3">Kinesin light chain</fullName>
    </recommendedName>
</protein>
<dbReference type="Gene3D" id="1.25.40.10">
    <property type="entry name" value="Tetratricopeptide repeat domain"/>
    <property type="match status" value="1"/>
</dbReference>
<accession>A0A8E2JAD9</accession>
<dbReference type="PANTHER" id="PTHR46082">
    <property type="entry name" value="ATP/GTP-BINDING PROTEIN-RELATED"/>
    <property type="match status" value="1"/>
</dbReference>
<evidence type="ECO:0008006" key="3">
    <source>
        <dbReference type="Google" id="ProtNLM"/>
    </source>
</evidence>
<dbReference type="OrthoDB" id="626167at2759"/>
<dbReference type="Pfam" id="PF13424">
    <property type="entry name" value="TPR_12"/>
    <property type="match status" value="1"/>
</dbReference>
<proteinExistence type="predicted"/>
<dbReference type="PANTHER" id="PTHR46082:SF6">
    <property type="entry name" value="AAA+ ATPASE DOMAIN-CONTAINING PROTEIN-RELATED"/>
    <property type="match status" value="1"/>
</dbReference>
<dbReference type="SUPFAM" id="SSF48452">
    <property type="entry name" value="TPR-like"/>
    <property type="match status" value="1"/>
</dbReference>
<reference evidence="1 2" key="1">
    <citation type="journal article" date="2016" name="Nat. Commun.">
        <title>Ectomycorrhizal ecology is imprinted in the genome of the dominant symbiotic fungus Cenococcum geophilum.</title>
        <authorList>
            <consortium name="DOE Joint Genome Institute"/>
            <person name="Peter M."/>
            <person name="Kohler A."/>
            <person name="Ohm R.A."/>
            <person name="Kuo A."/>
            <person name="Krutzmann J."/>
            <person name="Morin E."/>
            <person name="Arend M."/>
            <person name="Barry K.W."/>
            <person name="Binder M."/>
            <person name="Choi C."/>
            <person name="Clum A."/>
            <person name="Copeland A."/>
            <person name="Grisel N."/>
            <person name="Haridas S."/>
            <person name="Kipfer T."/>
            <person name="LaButti K."/>
            <person name="Lindquist E."/>
            <person name="Lipzen A."/>
            <person name="Maire R."/>
            <person name="Meier B."/>
            <person name="Mihaltcheva S."/>
            <person name="Molinier V."/>
            <person name="Murat C."/>
            <person name="Poggeler S."/>
            <person name="Quandt C.A."/>
            <person name="Sperisen C."/>
            <person name="Tritt A."/>
            <person name="Tisserant E."/>
            <person name="Crous P.W."/>
            <person name="Henrissat B."/>
            <person name="Nehls U."/>
            <person name="Egli S."/>
            <person name="Spatafora J.W."/>
            <person name="Grigoriev I.V."/>
            <person name="Martin F.M."/>
        </authorList>
    </citation>
    <scope>NUCLEOTIDE SEQUENCE [LARGE SCALE GENOMIC DNA]</scope>
    <source>
        <strain evidence="1 2">CBS 459.81</strain>
    </source>
</reference>
<evidence type="ECO:0000313" key="2">
    <source>
        <dbReference type="Proteomes" id="UP000250266"/>
    </source>
</evidence>
<organism evidence="1 2">
    <name type="scientific">Lepidopterella palustris CBS 459.81</name>
    <dbReference type="NCBI Taxonomy" id="1314670"/>
    <lineage>
        <taxon>Eukaryota</taxon>
        <taxon>Fungi</taxon>
        <taxon>Dikarya</taxon>
        <taxon>Ascomycota</taxon>
        <taxon>Pezizomycotina</taxon>
        <taxon>Dothideomycetes</taxon>
        <taxon>Pleosporomycetidae</taxon>
        <taxon>Mytilinidiales</taxon>
        <taxon>Argynnaceae</taxon>
        <taxon>Lepidopterella</taxon>
    </lineage>
</organism>
<dbReference type="InterPro" id="IPR053137">
    <property type="entry name" value="NLR-like"/>
</dbReference>
<dbReference type="AlphaFoldDB" id="A0A8E2JAD9"/>
<name>A0A8E2JAD9_9PEZI</name>